<comment type="catalytic activity">
    <reaction evidence="6">
        <text>a purine 2'-deoxyribonucleoside 5'-phosphate + H2O = a purine nucleobase + 2-deoxy-D-ribose 5-phosphate</text>
        <dbReference type="Rhea" id="RHEA:51132"/>
        <dbReference type="ChEBI" id="CHEBI:15377"/>
        <dbReference type="ChEBI" id="CHEBI:26386"/>
        <dbReference type="ChEBI" id="CHEBI:62877"/>
        <dbReference type="ChEBI" id="CHEBI:142198"/>
    </reaction>
</comment>
<comment type="catalytic activity">
    <reaction evidence="5">
        <text>5-hydroxymethyl-dUMP + H2O = 5-hydroxymethyluracil + 2-deoxy-D-ribose 5-phosphate</text>
        <dbReference type="Rhea" id="RHEA:77099"/>
        <dbReference type="ChEBI" id="CHEBI:15377"/>
        <dbReference type="ChEBI" id="CHEBI:16964"/>
        <dbReference type="ChEBI" id="CHEBI:62877"/>
        <dbReference type="ChEBI" id="CHEBI:90409"/>
    </reaction>
    <physiologicalReaction direction="left-to-right" evidence="5">
        <dbReference type="Rhea" id="RHEA:77100"/>
    </physiologicalReaction>
</comment>
<dbReference type="GO" id="GO:0070694">
    <property type="term" value="F:5-hydroxymethyl-dUMP N-hydrolase activity"/>
    <property type="evidence" value="ECO:0007669"/>
    <property type="project" value="InterPro"/>
</dbReference>
<dbReference type="GO" id="GO:0009116">
    <property type="term" value="P:nucleoside metabolic process"/>
    <property type="evidence" value="ECO:0007669"/>
    <property type="project" value="UniProtKB-UniRule"/>
</dbReference>
<dbReference type="InterPro" id="IPR051239">
    <property type="entry name" value="2'-dNMP_N-hydrolase"/>
</dbReference>
<evidence type="ECO:0000256" key="3">
    <source>
        <dbReference type="ARBA" id="ARBA00023080"/>
    </source>
</evidence>
<dbReference type="GO" id="GO:0005737">
    <property type="term" value="C:cytoplasm"/>
    <property type="evidence" value="ECO:0007669"/>
    <property type="project" value="UniProtKB-SubCell"/>
</dbReference>
<dbReference type="WBParaSite" id="PSAMB.scaffold1035size36881.g10529.t1">
    <property type="protein sequence ID" value="PSAMB.scaffold1035size36881.g10529.t1"/>
    <property type="gene ID" value="PSAMB.scaffold1035size36881.g10529"/>
</dbReference>
<dbReference type="HAMAP" id="MF_03036">
    <property type="entry name" value="Nuc_phosphate_hydrolase"/>
    <property type="match status" value="1"/>
</dbReference>
<feature type="binding site" description="in other chain" evidence="6">
    <location>
        <position position="94"/>
    </location>
    <ligand>
        <name>substrate</name>
        <note>ligand shared between homodimeric partners</note>
    </ligand>
</feature>
<evidence type="ECO:0000256" key="2">
    <source>
        <dbReference type="ARBA" id="ARBA00022801"/>
    </source>
</evidence>
<dbReference type="GO" id="GO:0009159">
    <property type="term" value="P:deoxyribonucleoside monophosphate catabolic process"/>
    <property type="evidence" value="ECO:0007669"/>
    <property type="project" value="InterPro"/>
</dbReference>
<protein>
    <recommendedName>
        <fullName evidence="6">Putative 2'-deoxynucleoside 5'-phosphate N-hydrolase 1</fullName>
        <ecNumber evidence="6">3.2.2.-</ecNumber>
    </recommendedName>
</protein>
<accession>A0A914UJJ7</accession>
<evidence type="ECO:0000256" key="4">
    <source>
        <dbReference type="ARBA" id="ARBA00023295"/>
    </source>
</evidence>
<dbReference type="Proteomes" id="UP000887566">
    <property type="component" value="Unplaced"/>
</dbReference>
<dbReference type="EC" id="3.2.2.-" evidence="6"/>
<comment type="function">
    <text evidence="6">Catalyzes the cleavage of the N-glycosidic bond of deoxyribonucleoside 5'-monophosphates to yield deoxyribose 5-phosphate and a purine or pyrimidine base.</text>
</comment>
<dbReference type="GO" id="GO:0009117">
    <property type="term" value="P:nucleotide metabolic process"/>
    <property type="evidence" value="ECO:0007669"/>
    <property type="project" value="UniProtKB-KW"/>
</dbReference>
<dbReference type="GO" id="GO:0005634">
    <property type="term" value="C:nucleus"/>
    <property type="evidence" value="ECO:0007669"/>
    <property type="project" value="UniProtKB-SubCell"/>
</dbReference>
<feature type="binding site" description="in other chain" evidence="6">
    <location>
        <begin position="6"/>
        <end position="12"/>
    </location>
    <ligand>
        <name>substrate</name>
        <note>ligand shared between homodimeric partners</note>
    </ligand>
</feature>
<keyword evidence="2 6" id="KW-0378">Hydrolase</keyword>
<keyword evidence="4 6" id="KW-0326">Glycosidase</keyword>
<comment type="subcellular location">
    <subcellularLocation>
        <location evidence="6">Cytoplasm</location>
    </subcellularLocation>
    <subcellularLocation>
        <location evidence="6">Nucleus</location>
    </subcellularLocation>
</comment>
<keyword evidence="6" id="KW-0963">Cytoplasm</keyword>
<keyword evidence="6" id="KW-0539">Nucleus</keyword>
<feature type="binding site" evidence="6">
    <location>
        <begin position="121"/>
        <end position="123"/>
    </location>
    <ligand>
        <name>substrate</name>
        <note>ligand shared between homodimeric partners</note>
    </ligand>
</feature>
<dbReference type="InterPro" id="IPR007710">
    <property type="entry name" value="Nucleoside_deoxyribTrfase"/>
</dbReference>
<evidence type="ECO:0000256" key="6">
    <source>
        <dbReference type="HAMAP-Rule" id="MF_03036"/>
    </source>
</evidence>
<comment type="similarity">
    <text evidence="6">Belongs to the 2'-deoxynucleoside 5'-phosphate N-hydrolase 1 family.</text>
</comment>
<proteinExistence type="inferred from homology"/>
<dbReference type="InterPro" id="IPR028607">
    <property type="entry name" value="DNPH1"/>
</dbReference>
<comment type="catalytic activity">
    <reaction evidence="6">
        <text>a pyrimidine 2'-deoxyribonucleoside 5'-phosphate + H2O = a pyrimidine nucleobase + 2-deoxy-D-ribose 5-phosphate</text>
        <dbReference type="Rhea" id="RHEA:57852"/>
        <dbReference type="ChEBI" id="CHEBI:15377"/>
        <dbReference type="ChEBI" id="CHEBI:26432"/>
        <dbReference type="ChEBI" id="CHEBI:62877"/>
        <dbReference type="ChEBI" id="CHEBI:142209"/>
    </reaction>
</comment>
<organism evidence="7 8">
    <name type="scientific">Plectus sambesii</name>
    <dbReference type="NCBI Taxonomy" id="2011161"/>
    <lineage>
        <taxon>Eukaryota</taxon>
        <taxon>Metazoa</taxon>
        <taxon>Ecdysozoa</taxon>
        <taxon>Nematoda</taxon>
        <taxon>Chromadorea</taxon>
        <taxon>Plectida</taxon>
        <taxon>Plectina</taxon>
        <taxon>Plectoidea</taxon>
        <taxon>Plectidae</taxon>
        <taxon>Plectus</taxon>
    </lineage>
</organism>
<evidence type="ECO:0000256" key="1">
    <source>
        <dbReference type="ARBA" id="ARBA00011407"/>
    </source>
</evidence>
<keyword evidence="7" id="KW-1185">Reference proteome</keyword>
<name>A0A914UJJ7_9BILA</name>
<evidence type="ECO:0000313" key="8">
    <source>
        <dbReference type="WBParaSite" id="PSAMB.scaffold1035size36881.g10529.t1"/>
    </source>
</evidence>
<evidence type="ECO:0000256" key="5">
    <source>
        <dbReference type="ARBA" id="ARBA00047460"/>
    </source>
</evidence>
<sequence>MTHRIYFCGSIRAGRQDAELYQILIKKLQKYGKVLTEHIGLNEPWNAPHLSGFTLGQEDLAKDKCIFKTDTDWLASADVVVAECTQPSLGVGFELGFAWKLNKPTLCLYRPLNGTGTAGLSAMITGAASDSWTITHYNEPDELDQAFEQLFQKLELTKNSNSQC</sequence>
<dbReference type="Pfam" id="PF05014">
    <property type="entry name" value="Nuc_deoxyrib_tr"/>
    <property type="match status" value="1"/>
</dbReference>
<dbReference type="PANTHER" id="PTHR15364">
    <property type="entry name" value="2'-DEOXYNUCLEOSIDE 5'-PHOSPHATE N-HYDROLASE 1"/>
    <property type="match status" value="1"/>
</dbReference>
<dbReference type="SUPFAM" id="SSF52309">
    <property type="entry name" value="N-(deoxy)ribosyltransferase-like"/>
    <property type="match status" value="1"/>
</dbReference>
<dbReference type="AlphaFoldDB" id="A0A914UJJ7"/>
<evidence type="ECO:0000313" key="7">
    <source>
        <dbReference type="Proteomes" id="UP000887566"/>
    </source>
</evidence>
<dbReference type="Gene3D" id="3.40.50.450">
    <property type="match status" value="1"/>
</dbReference>
<reference evidence="8" key="1">
    <citation type="submission" date="2022-11" db="UniProtKB">
        <authorList>
            <consortium name="WormBaseParasite"/>
        </authorList>
    </citation>
    <scope>IDENTIFICATION</scope>
</reference>
<feature type="binding site" description="in other chain" evidence="6">
    <location>
        <position position="21"/>
    </location>
    <ligand>
        <name>substrate</name>
        <note>ligand shared between homodimeric partners</note>
    </ligand>
</feature>
<keyword evidence="3 6" id="KW-0546">Nucleotide metabolism</keyword>
<dbReference type="PANTHER" id="PTHR15364:SF0">
    <property type="entry name" value="2'-DEOXYNUCLEOSIDE 5'-PHOSPHATE N-HYDROLASE 1"/>
    <property type="match status" value="1"/>
</dbReference>
<comment type="subunit">
    <text evidence="1 6">Monomer and homodimer.</text>
</comment>